<proteinExistence type="predicted"/>
<keyword evidence="3" id="KW-1185">Reference proteome</keyword>
<dbReference type="PROSITE" id="PS51257">
    <property type="entry name" value="PROKAR_LIPOPROTEIN"/>
    <property type="match status" value="1"/>
</dbReference>
<keyword evidence="1" id="KW-0732">Signal</keyword>
<dbReference type="Pfam" id="PF19765">
    <property type="entry name" value="DUF6252"/>
    <property type="match status" value="1"/>
</dbReference>
<dbReference type="Proteomes" id="UP001244787">
    <property type="component" value="Unassembled WGS sequence"/>
</dbReference>
<accession>A0ABT8DG85</accession>
<gene>
    <name evidence="2" type="ORF">QRD02_08295</name>
</gene>
<name>A0ABT8DG85_9FLAO</name>
<feature type="signal peptide" evidence="1">
    <location>
        <begin position="1"/>
        <end position="23"/>
    </location>
</feature>
<comment type="caution">
    <text evidence="2">The sequence shown here is derived from an EMBL/GenBank/DDBJ whole genome shotgun (WGS) entry which is preliminary data.</text>
</comment>
<organism evidence="2 3">
    <name type="scientific">Aequorivita aurantiaca</name>
    <dbReference type="NCBI Taxonomy" id="3053356"/>
    <lineage>
        <taxon>Bacteria</taxon>
        <taxon>Pseudomonadati</taxon>
        <taxon>Bacteroidota</taxon>
        <taxon>Flavobacteriia</taxon>
        <taxon>Flavobacteriales</taxon>
        <taxon>Flavobacteriaceae</taxon>
        <taxon>Aequorivita</taxon>
    </lineage>
</organism>
<feature type="chain" id="PRO_5045448686" evidence="1">
    <location>
        <begin position="24"/>
        <end position="172"/>
    </location>
</feature>
<evidence type="ECO:0000313" key="2">
    <source>
        <dbReference type="EMBL" id="MDN3724380.1"/>
    </source>
</evidence>
<dbReference type="InterPro" id="IPR046219">
    <property type="entry name" value="DUF6252"/>
</dbReference>
<evidence type="ECO:0000256" key="1">
    <source>
        <dbReference type="SAM" id="SignalP"/>
    </source>
</evidence>
<dbReference type="EMBL" id="JAUGQQ010000004">
    <property type="protein sequence ID" value="MDN3724380.1"/>
    <property type="molecule type" value="Genomic_DNA"/>
</dbReference>
<dbReference type="RefSeq" id="WP_290254466.1">
    <property type="nucleotide sequence ID" value="NZ_JAUGQQ010000004.1"/>
</dbReference>
<protein>
    <submittedName>
        <fullName evidence="2">DUF6252 family protein</fullName>
    </submittedName>
</protein>
<evidence type="ECO:0000313" key="3">
    <source>
        <dbReference type="Proteomes" id="UP001244787"/>
    </source>
</evidence>
<sequence>MKIFKNSILVLMAVMAISLTSCKKDDDGGGGGGATSGTVKAKVAGANYESDASLTSAIRTDASGTSSVTITANTMNGKNISLSIISGFEGVGSYNIGGGANVFVNASYTEVDVSNPMDAEIWSAPYDESVAGEINVSEVSTTNIKGTFNFKGKNADGSFKEITEGLFDVNFQ</sequence>
<reference evidence="2 3" key="1">
    <citation type="submission" date="2023-06" db="EMBL/GenBank/DDBJ databases">
        <authorList>
            <person name="Ye Y.-Q."/>
            <person name="Du Z.-J."/>
        </authorList>
    </citation>
    <scope>NUCLEOTIDE SEQUENCE [LARGE SCALE GENOMIC DNA]</scope>
    <source>
        <strain evidence="2 3">SDUM287046</strain>
    </source>
</reference>